<evidence type="ECO:0000259" key="1">
    <source>
        <dbReference type="PROSITE" id="PS51704"/>
    </source>
</evidence>
<dbReference type="Gene3D" id="3.20.20.190">
    <property type="entry name" value="Phosphatidylinositol (PI) phosphodiesterase"/>
    <property type="match status" value="1"/>
</dbReference>
<keyword evidence="3" id="KW-1185">Reference proteome</keyword>
<name>A0ABS9IJ39_9FLAO</name>
<gene>
    <name evidence="2" type="ORF">L3X39_07155</name>
</gene>
<dbReference type="Proteomes" id="UP001200022">
    <property type="component" value="Unassembled WGS sequence"/>
</dbReference>
<organism evidence="2 3">
    <name type="scientific">Flaviramulus multivorans</name>
    <dbReference type="NCBI Taxonomy" id="1304750"/>
    <lineage>
        <taxon>Bacteria</taxon>
        <taxon>Pseudomonadati</taxon>
        <taxon>Bacteroidota</taxon>
        <taxon>Flavobacteriia</taxon>
        <taxon>Flavobacteriales</taxon>
        <taxon>Flavobacteriaceae</taxon>
        <taxon>Flaviramulus</taxon>
    </lineage>
</organism>
<dbReference type="PROSITE" id="PS51704">
    <property type="entry name" value="GP_PDE"/>
    <property type="match status" value="1"/>
</dbReference>
<sequence length="274" mass="31685">MSCNTPNTIDIQGHRGCRGLMPENTLQAFKKALELGVHTLELDLVVSKDNVVVVSHEPYMNSVICWDANGNEILKSDEKNHNLYQMIFDSIKQYDCGTKFHPRFPGQEKFKAYKPSLEEVIKASKSLNPNIKFNIEIKAEPKYDGIFTPKPREFVKLVLDVINQNNAFIETNLQSFDVRILEEIKRQESKMKVALLVDEDETIDDKLAKLSFKPEIISPYFKLLSKEIVAQYQKEHYQIIPWTVNDVDDMQQMIDFNVDGIITDYPDRLVEILK</sequence>
<protein>
    <submittedName>
        <fullName evidence="2">Glycerophosphodiester phosphodiesterase</fullName>
    </submittedName>
</protein>
<evidence type="ECO:0000313" key="2">
    <source>
        <dbReference type="EMBL" id="MCF7560410.1"/>
    </source>
</evidence>
<dbReference type="InterPro" id="IPR030395">
    <property type="entry name" value="GP_PDE_dom"/>
</dbReference>
<reference evidence="2 3" key="1">
    <citation type="submission" date="2022-01" db="EMBL/GenBank/DDBJ databases">
        <title>Draft genome sequence of Sabulilitoribacter multivorans KCTC 32326.</title>
        <authorList>
            <person name="Oh J.-S."/>
        </authorList>
    </citation>
    <scope>NUCLEOTIDE SEQUENCE [LARGE SCALE GENOMIC DNA]</scope>
    <source>
        <strain evidence="2 3">M-M16</strain>
    </source>
</reference>
<dbReference type="InterPro" id="IPR017946">
    <property type="entry name" value="PLC-like_Pdiesterase_TIM-brl"/>
</dbReference>
<dbReference type="Pfam" id="PF03009">
    <property type="entry name" value="GDPD"/>
    <property type="match status" value="1"/>
</dbReference>
<dbReference type="RefSeq" id="WP_237231087.1">
    <property type="nucleotide sequence ID" value="NZ_JAKKDV010000002.1"/>
</dbReference>
<dbReference type="PANTHER" id="PTHR46211:SF14">
    <property type="entry name" value="GLYCEROPHOSPHODIESTER PHOSPHODIESTERASE"/>
    <property type="match status" value="1"/>
</dbReference>
<accession>A0ABS9IJ39</accession>
<dbReference type="SUPFAM" id="SSF51695">
    <property type="entry name" value="PLC-like phosphodiesterases"/>
    <property type="match status" value="1"/>
</dbReference>
<evidence type="ECO:0000313" key="3">
    <source>
        <dbReference type="Proteomes" id="UP001200022"/>
    </source>
</evidence>
<dbReference type="PANTHER" id="PTHR46211">
    <property type="entry name" value="GLYCEROPHOSPHORYL DIESTER PHOSPHODIESTERASE"/>
    <property type="match status" value="1"/>
</dbReference>
<comment type="caution">
    <text evidence="2">The sequence shown here is derived from an EMBL/GenBank/DDBJ whole genome shotgun (WGS) entry which is preliminary data.</text>
</comment>
<feature type="domain" description="GP-PDE" evidence="1">
    <location>
        <begin position="9"/>
        <end position="273"/>
    </location>
</feature>
<dbReference type="EMBL" id="JAKKDV010000002">
    <property type="protein sequence ID" value="MCF7560410.1"/>
    <property type="molecule type" value="Genomic_DNA"/>
</dbReference>
<proteinExistence type="predicted"/>